<protein>
    <submittedName>
        <fullName evidence="2">Uncharacterized protein</fullName>
    </submittedName>
</protein>
<dbReference type="HOGENOM" id="CLU_2119267_0_0_5"/>
<gene>
    <name evidence="2" type="ordered locus">RD1_A0067</name>
</gene>
<accession>Q07GN3</accession>
<feature type="chain" id="PRO_5004166027" evidence="1">
    <location>
        <begin position="29"/>
        <end position="114"/>
    </location>
</feature>
<evidence type="ECO:0000256" key="1">
    <source>
        <dbReference type="SAM" id="SignalP"/>
    </source>
</evidence>
<dbReference type="Proteomes" id="UP000007029">
    <property type="component" value="Plasmid pTB1"/>
</dbReference>
<sequence length="114" mass="12786">MSRPASEGKTIKQLVLALALLASTSLPAQTRFEGEDLLLGGCLPPEDPYMFDVPDDPELRQMINEDYQTFIRAAEEYINCLEAEQRRAFDKTNAILKRYLQSFGSDAALQSTIN</sequence>
<dbReference type="AlphaFoldDB" id="Q07GN3"/>
<keyword evidence="3" id="KW-1185">Reference proteome</keyword>
<reference evidence="2 3" key="1">
    <citation type="journal article" date="2007" name="J. Bacteriol.">
        <title>The complete genome sequence of Roseobacter denitrificans reveals a mixotrophic rather than photosynthetic metabolism.</title>
        <authorList>
            <person name="Swingley W.D."/>
            <person name="Sadekar S."/>
            <person name="Mastrian S.D."/>
            <person name="Matthies H.J."/>
            <person name="Hao J."/>
            <person name="Ramos H."/>
            <person name="Acharya C.R."/>
            <person name="Conrad A.L."/>
            <person name="Taylor H.L."/>
            <person name="Dejesa L.C."/>
            <person name="Shah M.K."/>
            <person name="O'huallachain M.E."/>
            <person name="Lince M.T."/>
            <person name="Blankenship R.E."/>
            <person name="Beatty J.T."/>
            <person name="Touchman J.W."/>
        </authorList>
    </citation>
    <scope>NUCLEOTIDE SEQUENCE [LARGE SCALE GENOMIC DNA]</scope>
    <source>
        <strain evidence="3">ATCC 33942 / OCh 114</strain>
        <plasmid evidence="2 3">pTB1</plasmid>
    </source>
</reference>
<evidence type="ECO:0000313" key="2">
    <source>
        <dbReference type="EMBL" id="ABI93366.1"/>
    </source>
</evidence>
<evidence type="ECO:0000313" key="3">
    <source>
        <dbReference type="Proteomes" id="UP000007029"/>
    </source>
</evidence>
<dbReference type="EMBL" id="CP000464">
    <property type="protein sequence ID" value="ABI93366.1"/>
    <property type="molecule type" value="Genomic_DNA"/>
</dbReference>
<name>Q07GN3_ROSDO</name>
<keyword evidence="1" id="KW-0732">Signal</keyword>
<organism evidence="2 3">
    <name type="scientific">Roseobacter denitrificans (strain ATCC 33942 / OCh 114)</name>
    <name type="common">Erythrobacter sp. (strain OCh 114)</name>
    <name type="synonym">Roseobacter denitrificans</name>
    <dbReference type="NCBI Taxonomy" id="375451"/>
    <lineage>
        <taxon>Bacteria</taxon>
        <taxon>Pseudomonadati</taxon>
        <taxon>Pseudomonadota</taxon>
        <taxon>Alphaproteobacteria</taxon>
        <taxon>Rhodobacterales</taxon>
        <taxon>Roseobacteraceae</taxon>
        <taxon>Roseobacter</taxon>
    </lineage>
</organism>
<dbReference type="KEGG" id="rde:RD1_A0067"/>
<feature type="signal peptide" evidence="1">
    <location>
        <begin position="1"/>
        <end position="28"/>
    </location>
</feature>
<proteinExistence type="predicted"/>
<keyword evidence="2" id="KW-0614">Plasmid</keyword>
<geneLocation type="plasmid" evidence="2 3">
    <name>pTB1</name>
</geneLocation>